<protein>
    <submittedName>
        <fullName evidence="2">Uncharacterized protein</fullName>
    </submittedName>
</protein>
<sequence length="303" mass="33541">MLSTESPASPSSRKEISRAGQCRTFIHCPKNSEVFLLISSFKLGVLTHRHFNLRSKIHNARGSVKCLVELNRHSVYSGQRTDEQTQVHHVVEAGGGINRSAQNQQEVRARNQMEGFQVQQRSHNFDPNVPQFNTRYHLSSTLEDQPLTAASRCVSDVGGYDRQNSNSQIGYGSGYSIQPQNDCYQPAAFTSPYHKNSNILGFHNIPSDLTYPLQPNVSPPAWSGKHCDQMNYGAPLDAPSGAEASYQASTEDLELDPARQIGPTDVSQRLDGNSENPKRYVRAGQVFGLLWHKSAGRTGTTLT</sequence>
<evidence type="ECO:0000256" key="1">
    <source>
        <dbReference type="SAM" id="MobiDB-lite"/>
    </source>
</evidence>
<evidence type="ECO:0000313" key="2">
    <source>
        <dbReference type="EMBL" id="QSS61220.1"/>
    </source>
</evidence>
<accession>A0A8A1M7G3</accession>
<dbReference type="AlphaFoldDB" id="A0A8A1M7G3"/>
<gene>
    <name evidence="2" type="ORF">I7I51_03392</name>
</gene>
<dbReference type="Proteomes" id="UP000663671">
    <property type="component" value="Chromosome 5"/>
</dbReference>
<reference evidence="2" key="1">
    <citation type="submission" date="2021-01" db="EMBL/GenBank/DDBJ databases">
        <title>Chromosome-level genome assembly of a human fungal pathogen reveals clustering of transcriptionally co-regulated genes.</title>
        <authorList>
            <person name="Voorhies M."/>
            <person name="Cohen S."/>
            <person name="Shea T.P."/>
            <person name="Petrus S."/>
            <person name="Munoz J.F."/>
            <person name="Poplawski S."/>
            <person name="Goldman W.E."/>
            <person name="Michael T."/>
            <person name="Cuomo C.A."/>
            <person name="Sil A."/>
            <person name="Beyhan S."/>
        </authorList>
    </citation>
    <scope>NUCLEOTIDE SEQUENCE</scope>
    <source>
        <strain evidence="2">WU24</strain>
    </source>
</reference>
<dbReference type="EMBL" id="CP069111">
    <property type="protein sequence ID" value="QSS61220.1"/>
    <property type="molecule type" value="Genomic_DNA"/>
</dbReference>
<proteinExistence type="predicted"/>
<organism evidence="2 3">
    <name type="scientific">Ajellomyces capsulatus</name>
    <name type="common">Darling's disease fungus</name>
    <name type="synonym">Histoplasma capsulatum</name>
    <dbReference type="NCBI Taxonomy" id="5037"/>
    <lineage>
        <taxon>Eukaryota</taxon>
        <taxon>Fungi</taxon>
        <taxon>Dikarya</taxon>
        <taxon>Ascomycota</taxon>
        <taxon>Pezizomycotina</taxon>
        <taxon>Eurotiomycetes</taxon>
        <taxon>Eurotiomycetidae</taxon>
        <taxon>Onygenales</taxon>
        <taxon>Ajellomycetaceae</taxon>
        <taxon>Histoplasma</taxon>
    </lineage>
</organism>
<feature type="compositionally biased region" description="Polar residues" evidence="1">
    <location>
        <begin position="265"/>
        <end position="275"/>
    </location>
</feature>
<name>A0A8A1M7G3_AJECA</name>
<evidence type="ECO:0000313" key="3">
    <source>
        <dbReference type="Proteomes" id="UP000663671"/>
    </source>
</evidence>
<dbReference type="VEuPathDB" id="FungiDB:I7I51_03392"/>
<dbReference type="OrthoDB" id="4188564at2759"/>
<feature type="region of interest" description="Disordered" evidence="1">
    <location>
        <begin position="233"/>
        <end position="276"/>
    </location>
</feature>